<dbReference type="AlphaFoldDB" id="A0A1B1AM24"/>
<reference evidence="2 3" key="1">
    <citation type="submission" date="2015-11" db="EMBL/GenBank/DDBJ databases">
        <title>Whole-Genome Sequence of Candidatus Oderbacter manganicum from the National Park Lower Oder Valley, Germany.</title>
        <authorList>
            <person name="Braun B."/>
            <person name="Liere K."/>
            <person name="Szewzyk U."/>
        </authorList>
    </citation>
    <scope>NUCLEOTIDE SEQUENCE [LARGE SCALE GENOMIC DNA]</scope>
    <source>
        <strain evidence="2 3">OTSz_A_272</strain>
    </source>
</reference>
<dbReference type="PANTHER" id="PTHR48207:SF3">
    <property type="entry name" value="SUCCINATE--HYDROXYMETHYLGLUTARATE COA-TRANSFERASE"/>
    <property type="match status" value="1"/>
</dbReference>
<dbReference type="PANTHER" id="PTHR48207">
    <property type="entry name" value="SUCCINATE--HYDROXYMETHYLGLUTARATE COA-TRANSFERASE"/>
    <property type="match status" value="1"/>
</dbReference>
<evidence type="ECO:0000313" key="3">
    <source>
        <dbReference type="Proteomes" id="UP000092498"/>
    </source>
</evidence>
<dbReference type="STRING" id="1759059.ATE48_17515"/>
<dbReference type="Pfam" id="PF02515">
    <property type="entry name" value="CoA_transf_3"/>
    <property type="match status" value="1"/>
</dbReference>
<dbReference type="Gene3D" id="3.30.1540.10">
    <property type="entry name" value="formyl-coa transferase, domain 3"/>
    <property type="match status" value="1"/>
</dbReference>
<dbReference type="KEGG" id="cbot:ATE48_17515"/>
<organism evidence="2 3">
    <name type="scientific">Candidatus Viadribacter manganicus</name>
    <dbReference type="NCBI Taxonomy" id="1759059"/>
    <lineage>
        <taxon>Bacteria</taxon>
        <taxon>Pseudomonadati</taxon>
        <taxon>Pseudomonadota</taxon>
        <taxon>Alphaproteobacteria</taxon>
        <taxon>Hyphomonadales</taxon>
        <taxon>Hyphomonadaceae</taxon>
        <taxon>Candidatus Viadribacter</taxon>
    </lineage>
</organism>
<protein>
    <submittedName>
        <fullName evidence="2">CoA-transferase</fullName>
    </submittedName>
</protein>
<keyword evidence="1 2" id="KW-0808">Transferase</keyword>
<dbReference type="InterPro" id="IPR050483">
    <property type="entry name" value="CoA-transferase_III_domain"/>
</dbReference>
<dbReference type="InParanoid" id="A0A1B1AM24"/>
<dbReference type="GO" id="GO:0008410">
    <property type="term" value="F:CoA-transferase activity"/>
    <property type="evidence" value="ECO:0007669"/>
    <property type="project" value="TreeGrafter"/>
</dbReference>
<dbReference type="Proteomes" id="UP000092498">
    <property type="component" value="Chromosome"/>
</dbReference>
<dbReference type="InterPro" id="IPR023606">
    <property type="entry name" value="CoA-Trfase_III_dom_1_sf"/>
</dbReference>
<accession>A0A1B1AM24</accession>
<name>A0A1B1AM24_9PROT</name>
<dbReference type="Gene3D" id="3.40.50.10540">
    <property type="entry name" value="Crotonobetainyl-coa:carnitine coa-transferase, domain 1"/>
    <property type="match status" value="1"/>
</dbReference>
<evidence type="ECO:0000313" key="2">
    <source>
        <dbReference type="EMBL" id="ANP47570.1"/>
    </source>
</evidence>
<dbReference type="EMBL" id="CP013244">
    <property type="protein sequence ID" value="ANP47570.1"/>
    <property type="molecule type" value="Genomic_DNA"/>
</dbReference>
<dbReference type="OrthoDB" id="7488526at2"/>
<dbReference type="InterPro" id="IPR003673">
    <property type="entry name" value="CoA-Trfase_fam_III"/>
</dbReference>
<keyword evidence="3" id="KW-1185">Reference proteome</keyword>
<evidence type="ECO:0000256" key="1">
    <source>
        <dbReference type="ARBA" id="ARBA00022679"/>
    </source>
</evidence>
<proteinExistence type="predicted"/>
<gene>
    <name evidence="2" type="ORF">ATE48_17515</name>
</gene>
<dbReference type="SUPFAM" id="SSF89796">
    <property type="entry name" value="CoA-transferase family III (CaiB/BaiF)"/>
    <property type="match status" value="1"/>
</dbReference>
<sequence length="379" mass="40782">MRDILQGVLVIELGTMVTAPLASMMLSDMGARVIKVELPESGDPFRGHGGGKYSPPFVAYNRGKESIQLDLRSEAGLGNLAQLLARADVVIENFRPGAMERMGFDNARLRALNPRLIRVSITGFGADGPYKDRPAYDSVPLALSGLSSLLLDPADPRMAGPTIADNITGMYAVQGVLGALLRRSAGGSGGHVEVNMLEAAISFMPDAFAQFTRAGIVSSPATRVRISQAYTFADADGRLISVHMSSVKKFWEGLVKAIDRADLAEDERFATPIARTRNYDELRAILAAVFAKRGRDDWMRALSAEEVPAAPVYAVDEVQADPHVAHMQTFVRTAHPSMGDIVDIKSPITLDGERRDAFAPPPELNEHAAAIAAEFGLKG</sequence>
<dbReference type="InterPro" id="IPR044855">
    <property type="entry name" value="CoA-Trfase_III_dom3_sf"/>
</dbReference>
<dbReference type="RefSeq" id="WP_066773829.1">
    <property type="nucleotide sequence ID" value="NZ_CP013244.1"/>
</dbReference>